<reference evidence="3" key="1">
    <citation type="submission" date="2015-01" db="EMBL/GenBank/DDBJ databases">
        <authorList>
            <person name="Andreevskaya M."/>
        </authorList>
    </citation>
    <scope>NUCLEOTIDE SEQUENCE [LARGE SCALE GENOMIC DNA]</scope>
    <source>
        <strain evidence="3">MKFS47</strain>
    </source>
</reference>
<name>A0A0D6DW44_9LACT</name>
<dbReference type="PROSITE" id="PS00092">
    <property type="entry name" value="N6_MTASE"/>
    <property type="match status" value="1"/>
</dbReference>
<evidence type="ECO:0000313" key="3">
    <source>
        <dbReference type="Proteomes" id="UP000033166"/>
    </source>
</evidence>
<dbReference type="RefSeq" id="WP_050702983.1">
    <property type="nucleotide sequence ID" value="NZ_LN774769.1"/>
</dbReference>
<dbReference type="InterPro" id="IPR002052">
    <property type="entry name" value="DNA_methylase_N6_adenine_CS"/>
</dbReference>
<keyword evidence="2" id="KW-0808">Transferase</keyword>
<dbReference type="InterPro" id="IPR011639">
    <property type="entry name" value="MethylTrfase_TaqI-like_dom"/>
</dbReference>
<dbReference type="STRING" id="1364.LP2241_20550"/>
<evidence type="ECO:0000313" key="2">
    <source>
        <dbReference type="EMBL" id="CEN28185.1"/>
    </source>
</evidence>
<dbReference type="GO" id="GO:0009007">
    <property type="term" value="F:site-specific DNA-methyltransferase (adenine-specific) activity"/>
    <property type="evidence" value="ECO:0007669"/>
    <property type="project" value="UniProtKB-EC"/>
</dbReference>
<gene>
    <name evidence="2" type="ORF">LACPI_0985</name>
</gene>
<dbReference type="Proteomes" id="UP000033166">
    <property type="component" value="Chromosome I"/>
</dbReference>
<protein>
    <submittedName>
        <fullName evidence="2">Type II restriction-modification system methylase</fullName>
    </submittedName>
</protein>
<dbReference type="SUPFAM" id="SSF53335">
    <property type="entry name" value="S-adenosyl-L-methionine-dependent methyltransferases"/>
    <property type="match status" value="1"/>
</dbReference>
<dbReference type="Pfam" id="PF07669">
    <property type="entry name" value="Eco57I"/>
    <property type="match status" value="1"/>
</dbReference>
<accession>A0A0D6DW44</accession>
<organism evidence="2 3">
    <name type="scientific">Pseudolactococcus piscium MKFS47</name>
    <dbReference type="NCBI Taxonomy" id="297352"/>
    <lineage>
        <taxon>Bacteria</taxon>
        <taxon>Bacillati</taxon>
        <taxon>Bacillota</taxon>
        <taxon>Bacilli</taxon>
        <taxon>Lactobacillales</taxon>
        <taxon>Streptococcaceae</taxon>
        <taxon>Pseudolactococcus</taxon>
    </lineage>
</organism>
<feature type="domain" description="Type II methyltransferase M.TaqI-like" evidence="1">
    <location>
        <begin position="1"/>
        <end position="83"/>
    </location>
</feature>
<dbReference type="Gene3D" id="3.40.50.150">
    <property type="entry name" value="Vaccinia Virus protein VP39"/>
    <property type="match status" value="1"/>
</dbReference>
<dbReference type="GO" id="GO:0003676">
    <property type="term" value="F:nucleic acid binding"/>
    <property type="evidence" value="ECO:0007669"/>
    <property type="project" value="InterPro"/>
</dbReference>
<dbReference type="KEGG" id="lpk:LACPI_0985"/>
<sequence length="344" mass="39144">MKFDVVVGNPPYQDENVGNNNQATPIYNYFYELAEKIGNEYCLISPARFLANQGATPKAWNKKMLNDEHLEIQYVNSKSMAVFPGVDIKGGVAILHRNKDENFGTIDTFIPFDELRSIFHKIKLCSENTLSSMVFSPDSYRFTDCVFEDHPELRDRTDASHLRAVASSVFTRYPEIFFDELPQDGEKYSQIYGRLSGQRTYKYVKRVYIAEHANLDKWKVILPGANGTGAFGETLSTPIIGEPGIGHSQTFVSIGAFDTKFEAEALLKYIKSKFGRAMLGIMKTTQNNQSKNSWSKVPLQNFTETLNDVDWNDDINKIDEQLYEKYGLSSDEKMFIEDNVKSMA</sequence>
<dbReference type="AlphaFoldDB" id="A0A0D6DW44"/>
<evidence type="ECO:0000259" key="1">
    <source>
        <dbReference type="Pfam" id="PF07669"/>
    </source>
</evidence>
<dbReference type="EMBL" id="LN774769">
    <property type="protein sequence ID" value="CEN28185.1"/>
    <property type="molecule type" value="Genomic_DNA"/>
</dbReference>
<dbReference type="HOGENOM" id="CLU_024181_0_0_9"/>
<proteinExistence type="predicted"/>
<keyword evidence="2" id="KW-0489">Methyltransferase</keyword>
<dbReference type="InterPro" id="IPR029063">
    <property type="entry name" value="SAM-dependent_MTases_sf"/>
</dbReference>
<dbReference type="GO" id="GO:0032259">
    <property type="term" value="P:methylation"/>
    <property type="evidence" value="ECO:0007669"/>
    <property type="project" value="UniProtKB-KW"/>
</dbReference>
<dbReference type="REBASE" id="110348">
    <property type="entry name" value="Lpi47ORF985P"/>
</dbReference>
<dbReference type="GO" id="GO:0006304">
    <property type="term" value="P:DNA modification"/>
    <property type="evidence" value="ECO:0007669"/>
    <property type="project" value="InterPro"/>
</dbReference>